<comment type="pathway">
    <text evidence="1 6">Cell wall biogenesis; peptidoglycan biosynthesis.</text>
</comment>
<dbReference type="Gene3D" id="2.40.440.10">
    <property type="entry name" value="L,D-transpeptidase catalytic domain-like"/>
    <property type="match status" value="1"/>
</dbReference>
<dbReference type="PANTHER" id="PTHR30582:SF2">
    <property type="entry name" value="L,D-TRANSPEPTIDASE YCIB-RELATED"/>
    <property type="match status" value="1"/>
</dbReference>
<dbReference type="Proteomes" id="UP000640335">
    <property type="component" value="Unassembled WGS sequence"/>
</dbReference>
<accession>A0ABR8Q7E9</accession>
<comment type="caution">
    <text evidence="9">The sequence shown here is derived from an EMBL/GenBank/DDBJ whole genome shotgun (WGS) entry which is preliminary data.</text>
</comment>
<dbReference type="InterPro" id="IPR050979">
    <property type="entry name" value="LD-transpeptidase"/>
</dbReference>
<keyword evidence="5 6" id="KW-0961">Cell wall biogenesis/degradation</keyword>
<dbReference type="RefSeq" id="WP_191751101.1">
    <property type="nucleotide sequence ID" value="NZ_JACSQZ010000075.1"/>
</dbReference>
<dbReference type="EMBL" id="JACSQZ010000075">
    <property type="protein sequence ID" value="MBD7916357.1"/>
    <property type="molecule type" value="Genomic_DNA"/>
</dbReference>
<keyword evidence="7" id="KW-0812">Transmembrane</keyword>
<protein>
    <submittedName>
        <fullName evidence="9">L,D-transpeptidase</fullName>
    </submittedName>
</protein>
<dbReference type="InterPro" id="IPR005490">
    <property type="entry name" value="LD_TPept_cat_dom"/>
</dbReference>
<dbReference type="SUPFAM" id="SSF141523">
    <property type="entry name" value="L,D-transpeptidase catalytic domain-like"/>
    <property type="match status" value="1"/>
</dbReference>
<evidence type="ECO:0000256" key="4">
    <source>
        <dbReference type="ARBA" id="ARBA00022984"/>
    </source>
</evidence>
<evidence type="ECO:0000313" key="9">
    <source>
        <dbReference type="EMBL" id="MBD7916357.1"/>
    </source>
</evidence>
<evidence type="ECO:0000256" key="6">
    <source>
        <dbReference type="PROSITE-ProRule" id="PRU01373"/>
    </source>
</evidence>
<evidence type="ECO:0000259" key="8">
    <source>
        <dbReference type="PROSITE" id="PS52029"/>
    </source>
</evidence>
<keyword evidence="7" id="KW-0472">Membrane</keyword>
<organism evidence="9 10">
    <name type="scientific">Clostridium gallinarum</name>
    <dbReference type="NCBI Taxonomy" id="2762246"/>
    <lineage>
        <taxon>Bacteria</taxon>
        <taxon>Bacillati</taxon>
        <taxon>Bacillota</taxon>
        <taxon>Clostridia</taxon>
        <taxon>Eubacteriales</taxon>
        <taxon>Clostridiaceae</taxon>
        <taxon>Clostridium</taxon>
    </lineage>
</organism>
<feature type="active site" description="Nucleophile" evidence="6">
    <location>
        <position position="391"/>
    </location>
</feature>
<feature type="transmembrane region" description="Helical" evidence="7">
    <location>
        <begin position="12"/>
        <end position="35"/>
    </location>
</feature>
<reference evidence="9 10" key="1">
    <citation type="submission" date="2020-08" db="EMBL/GenBank/DDBJ databases">
        <title>A Genomic Blueprint of the Chicken Gut Microbiome.</title>
        <authorList>
            <person name="Gilroy R."/>
            <person name="Ravi A."/>
            <person name="Getino M."/>
            <person name="Pursley I."/>
            <person name="Horton D.L."/>
            <person name="Alikhan N.-F."/>
            <person name="Baker D."/>
            <person name="Gharbi K."/>
            <person name="Hall N."/>
            <person name="Watson M."/>
            <person name="Adriaenssens E.M."/>
            <person name="Foster-Nyarko E."/>
            <person name="Jarju S."/>
            <person name="Secka A."/>
            <person name="Antonio M."/>
            <person name="Oren A."/>
            <person name="Chaudhuri R."/>
            <person name="La Ragione R.M."/>
            <person name="Hildebrand F."/>
            <person name="Pallen M.J."/>
        </authorList>
    </citation>
    <scope>NUCLEOTIDE SEQUENCE [LARGE SCALE GENOMIC DNA]</scope>
    <source>
        <strain evidence="9 10">Sa3CUN1</strain>
    </source>
</reference>
<keyword evidence="10" id="KW-1185">Reference proteome</keyword>
<evidence type="ECO:0000256" key="5">
    <source>
        <dbReference type="ARBA" id="ARBA00023316"/>
    </source>
</evidence>
<dbReference type="InterPro" id="IPR038063">
    <property type="entry name" value="Transpep_catalytic_dom"/>
</dbReference>
<feature type="domain" description="L,D-TPase catalytic" evidence="8">
    <location>
        <begin position="293"/>
        <end position="415"/>
    </location>
</feature>
<sequence>MYSDKSKNRNRLSIFKLLSLFTFIILMGFTANIYLNSRYRLLTTSFYNKFNNYEFSDAKSTLDNKILTIKRNKLNNDLTYYFTDIVNKICISLSNNTITSNDAIDILNEIKDYNLLNSSLDKLISAIDENNNITSNNEIEEIDDLSIKTNDNSSLNYNEDNYLNLGISAFNSKDYENAIKYFNLVSKDSLNDYKIAQDYITDYEENYKEYLLESIDELVANKYYTKAINILSNYNSKLLTNDEITEIENKINSIKLFREEYSGEDSEYTSNAILQEITPSNINGLSIASKTSYLVYLNLAKQTTYVYEGSNNNWNLVKEFICSTGLEGKETPKGIFSVTDRGEWFYAEEFQQGAKYWVQFMGDYLFHSLPFDETQSTILDYTLGTPSSHGCIRLNVEDAKWFYDNIDNDTKIIIN</sequence>
<proteinExistence type="predicted"/>
<name>A0ABR8Q7E9_9CLOT</name>
<dbReference type="PROSITE" id="PS52029">
    <property type="entry name" value="LD_TPASE"/>
    <property type="match status" value="1"/>
</dbReference>
<evidence type="ECO:0000256" key="1">
    <source>
        <dbReference type="ARBA" id="ARBA00004752"/>
    </source>
</evidence>
<evidence type="ECO:0000256" key="2">
    <source>
        <dbReference type="ARBA" id="ARBA00022679"/>
    </source>
</evidence>
<evidence type="ECO:0000256" key="7">
    <source>
        <dbReference type="SAM" id="Phobius"/>
    </source>
</evidence>
<dbReference type="CDD" id="cd16913">
    <property type="entry name" value="YkuD_like"/>
    <property type="match status" value="1"/>
</dbReference>
<dbReference type="Pfam" id="PF03734">
    <property type="entry name" value="YkuD"/>
    <property type="match status" value="1"/>
</dbReference>
<feature type="active site" description="Proton donor/acceptor" evidence="6">
    <location>
        <position position="367"/>
    </location>
</feature>
<keyword evidence="2" id="KW-0808">Transferase</keyword>
<keyword evidence="3 6" id="KW-0133">Cell shape</keyword>
<dbReference type="PANTHER" id="PTHR30582">
    <property type="entry name" value="L,D-TRANSPEPTIDASE"/>
    <property type="match status" value="1"/>
</dbReference>
<keyword evidence="7" id="KW-1133">Transmembrane helix</keyword>
<keyword evidence="4 6" id="KW-0573">Peptidoglycan synthesis</keyword>
<evidence type="ECO:0000313" key="10">
    <source>
        <dbReference type="Proteomes" id="UP000640335"/>
    </source>
</evidence>
<gene>
    <name evidence="9" type="ORF">H9660_14510</name>
</gene>
<evidence type="ECO:0000256" key="3">
    <source>
        <dbReference type="ARBA" id="ARBA00022960"/>
    </source>
</evidence>